<proteinExistence type="predicted"/>
<evidence type="ECO:0000313" key="2">
    <source>
        <dbReference type="Proteomes" id="UP001152484"/>
    </source>
</evidence>
<protein>
    <submittedName>
        <fullName evidence="1">Uncharacterized protein</fullName>
    </submittedName>
</protein>
<dbReference type="PANTHER" id="PTHR10145">
    <property type="entry name" value="TRANSCRIPTION ELONGATION FACTOR SPT6"/>
    <property type="match status" value="1"/>
</dbReference>
<feature type="non-terminal residue" evidence="1">
    <location>
        <position position="104"/>
    </location>
</feature>
<evidence type="ECO:0000313" key="1">
    <source>
        <dbReference type="EMBL" id="CAH9116743.1"/>
    </source>
</evidence>
<dbReference type="InterPro" id="IPR023323">
    <property type="entry name" value="Tex-like_dom_sf"/>
</dbReference>
<dbReference type="Proteomes" id="UP001152484">
    <property type="component" value="Unassembled WGS sequence"/>
</dbReference>
<dbReference type="AlphaFoldDB" id="A0A9P0ZVP2"/>
<dbReference type="PANTHER" id="PTHR10145:SF6">
    <property type="entry name" value="TRANSCRIPTION ELONGATION FACTOR SPT6"/>
    <property type="match status" value="1"/>
</dbReference>
<name>A0A9P0ZVP2_CUSEU</name>
<dbReference type="OrthoDB" id="995477at2759"/>
<dbReference type="GO" id="GO:0042393">
    <property type="term" value="F:histone binding"/>
    <property type="evidence" value="ECO:0007669"/>
    <property type="project" value="TreeGrafter"/>
</dbReference>
<gene>
    <name evidence="1" type="ORF">CEURO_LOCUS21289</name>
</gene>
<dbReference type="GO" id="GO:0031491">
    <property type="term" value="F:nucleosome binding"/>
    <property type="evidence" value="ECO:0007669"/>
    <property type="project" value="TreeGrafter"/>
</dbReference>
<dbReference type="SUPFAM" id="SSF158832">
    <property type="entry name" value="Tex N-terminal region-like"/>
    <property type="match status" value="1"/>
</dbReference>
<dbReference type="EMBL" id="CAMAPE010000070">
    <property type="protein sequence ID" value="CAH9116743.1"/>
    <property type="molecule type" value="Genomic_DNA"/>
</dbReference>
<comment type="caution">
    <text evidence="1">The sequence shown here is derived from an EMBL/GenBank/DDBJ whole genome shotgun (WGS) entry which is preliminary data.</text>
</comment>
<sequence>MDELEDPKETPEEMASNFTCRMLQSPQEVLKGARHMAAVEIKCEPSVRKYVRSVYMMDAVVSTSPTPEGNTAIDLFHQFARVKWLKDKPLSKFDDAEWLLIQKA</sequence>
<dbReference type="Gene3D" id="1.10.3500.10">
    <property type="entry name" value="Tex N-terminal region-like"/>
    <property type="match status" value="1"/>
</dbReference>
<dbReference type="GO" id="GO:0008023">
    <property type="term" value="C:transcription elongation factor complex"/>
    <property type="evidence" value="ECO:0007669"/>
    <property type="project" value="TreeGrafter"/>
</dbReference>
<accession>A0A9P0ZVP2</accession>
<organism evidence="1 2">
    <name type="scientific">Cuscuta europaea</name>
    <name type="common">European dodder</name>
    <dbReference type="NCBI Taxonomy" id="41803"/>
    <lineage>
        <taxon>Eukaryota</taxon>
        <taxon>Viridiplantae</taxon>
        <taxon>Streptophyta</taxon>
        <taxon>Embryophyta</taxon>
        <taxon>Tracheophyta</taxon>
        <taxon>Spermatophyta</taxon>
        <taxon>Magnoliopsida</taxon>
        <taxon>eudicotyledons</taxon>
        <taxon>Gunneridae</taxon>
        <taxon>Pentapetalae</taxon>
        <taxon>asterids</taxon>
        <taxon>lamiids</taxon>
        <taxon>Solanales</taxon>
        <taxon>Convolvulaceae</taxon>
        <taxon>Cuscuteae</taxon>
        <taxon>Cuscuta</taxon>
        <taxon>Cuscuta subgen. Cuscuta</taxon>
    </lineage>
</organism>
<reference evidence="1" key="1">
    <citation type="submission" date="2022-07" db="EMBL/GenBank/DDBJ databases">
        <authorList>
            <person name="Macas J."/>
            <person name="Novak P."/>
            <person name="Neumann P."/>
        </authorList>
    </citation>
    <scope>NUCLEOTIDE SEQUENCE</scope>
</reference>
<dbReference type="GO" id="GO:0140673">
    <property type="term" value="P:transcription elongation-coupled chromatin remodeling"/>
    <property type="evidence" value="ECO:0007669"/>
    <property type="project" value="InterPro"/>
</dbReference>
<dbReference type="InterPro" id="IPR017072">
    <property type="entry name" value="TF_Spt6"/>
</dbReference>
<keyword evidence="2" id="KW-1185">Reference proteome</keyword>
<dbReference type="GO" id="GO:0034728">
    <property type="term" value="P:nucleosome organization"/>
    <property type="evidence" value="ECO:0007669"/>
    <property type="project" value="TreeGrafter"/>
</dbReference>